<feature type="transmembrane region" description="Helical" evidence="11">
    <location>
        <begin position="433"/>
        <end position="453"/>
    </location>
</feature>
<feature type="transmembrane region" description="Helical" evidence="11">
    <location>
        <begin position="459"/>
        <end position="479"/>
    </location>
</feature>
<dbReference type="GO" id="GO:0009734">
    <property type="term" value="P:auxin-activated signaling pathway"/>
    <property type="evidence" value="ECO:0007669"/>
    <property type="project" value="UniProtKB-KW"/>
</dbReference>
<dbReference type="AlphaFoldDB" id="W9RQJ6"/>
<keyword evidence="3" id="KW-0813">Transport</keyword>
<feature type="transmembrane region" description="Helical" evidence="11">
    <location>
        <begin position="293"/>
        <end position="310"/>
    </location>
</feature>
<organism evidence="13 14">
    <name type="scientific">Morus notabilis</name>
    <dbReference type="NCBI Taxonomy" id="981085"/>
    <lineage>
        <taxon>Eukaryota</taxon>
        <taxon>Viridiplantae</taxon>
        <taxon>Streptophyta</taxon>
        <taxon>Embryophyta</taxon>
        <taxon>Tracheophyta</taxon>
        <taxon>Spermatophyta</taxon>
        <taxon>Magnoliopsida</taxon>
        <taxon>eudicotyledons</taxon>
        <taxon>Gunneridae</taxon>
        <taxon>Pentapetalae</taxon>
        <taxon>rosids</taxon>
        <taxon>fabids</taxon>
        <taxon>Rosales</taxon>
        <taxon>Moraceae</taxon>
        <taxon>Moreae</taxon>
        <taxon>Morus</taxon>
    </lineage>
</organism>
<keyword evidence="6" id="KW-0029">Amino-acid transport</keyword>
<dbReference type="InterPro" id="IPR013057">
    <property type="entry name" value="AA_transpt_TM"/>
</dbReference>
<feature type="domain" description="Amino acid transporter transmembrane" evidence="12">
    <location>
        <begin position="106"/>
        <end position="511"/>
    </location>
</feature>
<keyword evidence="8 11" id="KW-0472">Membrane</keyword>
<feature type="transmembrane region" description="Helical" evidence="11">
    <location>
        <begin position="190"/>
        <end position="209"/>
    </location>
</feature>
<evidence type="ECO:0000256" key="11">
    <source>
        <dbReference type="SAM" id="Phobius"/>
    </source>
</evidence>
<sequence length="527" mass="58078">MGEVTEVKLNPKGNREEVISAPPFRLHSPLITWSSPVLDSAPKTPAKSPLLSRFMSSSGTTTPLASPVKRAIASMQGHLEEVGHFTKLEPQEAWLPITESRRGNSYYAAFHTLCSGIGVQALLLPLAFAILGWAWGITCLVLAFVWQLYTLWLLIQLHESDSGMRYSRYLRLSIEAFGEKLGKLMSLFPIMYLSGGTCVTLIMIGGGTMKMFFELLCNETCNVKPLTTIEWYLVFTCIATVIAQLPNLNSIAGISLIGAITAVSYCTLIWVISVSKGRLKGVSYEPLGAKSDVATLFETLNALGIIAFTFRGHNLVLEIQGTMPSSIKRPSRLPMWKGVKFAYLIIAMCLFPLAIGGYLAYGNKMPVSNEGLLSAMYKFHKRDTSKFLLGMTSMLVVINSLSSFQIYAMPVFDNLEFRYTSALNQPCPRWLRSALRIFFGCLASFIAVALPFLPSLAGLIGGVALPVTLAYPSFMWMLIKKPQKYSAVWFLNWSLGVLGMLISVSVVTGAIWSIVTKGLEVHFLKPE</sequence>
<feature type="transmembrane region" description="Helical" evidence="11">
    <location>
        <begin position="341"/>
        <end position="361"/>
    </location>
</feature>
<evidence type="ECO:0000256" key="8">
    <source>
        <dbReference type="ARBA" id="ARBA00023136"/>
    </source>
</evidence>
<dbReference type="GO" id="GO:0015293">
    <property type="term" value="F:symporter activity"/>
    <property type="evidence" value="ECO:0007669"/>
    <property type="project" value="UniProtKB-KW"/>
</dbReference>
<proteinExistence type="inferred from homology"/>
<dbReference type="EMBL" id="KE344949">
    <property type="protein sequence ID" value="EXB88244.1"/>
    <property type="molecule type" value="Genomic_DNA"/>
</dbReference>
<comment type="similarity">
    <text evidence="2">Belongs to the amino acid/polyamine transporter 2 family. Amino acid/auxin permease (AAAP) (TC 2.A.18.1) subfamily.</text>
</comment>
<evidence type="ECO:0000256" key="2">
    <source>
        <dbReference type="ARBA" id="ARBA00005590"/>
    </source>
</evidence>
<feature type="transmembrane region" description="Helical" evidence="11">
    <location>
        <begin position="229"/>
        <end position="245"/>
    </location>
</feature>
<name>W9RQJ6_9ROSA</name>
<dbReference type="GO" id="GO:0012505">
    <property type="term" value="C:endomembrane system"/>
    <property type="evidence" value="ECO:0007669"/>
    <property type="project" value="UniProtKB-SubCell"/>
</dbReference>
<evidence type="ECO:0000256" key="10">
    <source>
        <dbReference type="ARBA" id="ARBA00045588"/>
    </source>
</evidence>
<keyword evidence="9" id="KW-0927">Auxin signaling pathway</keyword>
<feature type="transmembrane region" description="Helical" evidence="11">
    <location>
        <begin position="387"/>
        <end position="412"/>
    </location>
</feature>
<keyword evidence="14" id="KW-1185">Reference proteome</keyword>
<evidence type="ECO:0000256" key="4">
    <source>
        <dbReference type="ARBA" id="ARBA00022692"/>
    </source>
</evidence>
<feature type="transmembrane region" description="Helical" evidence="11">
    <location>
        <begin position="106"/>
        <end position="127"/>
    </location>
</feature>
<evidence type="ECO:0000313" key="14">
    <source>
        <dbReference type="Proteomes" id="UP000030645"/>
    </source>
</evidence>
<keyword evidence="5" id="KW-0769">Symport</keyword>
<dbReference type="Pfam" id="PF01490">
    <property type="entry name" value="Aa_trans"/>
    <property type="match status" value="1"/>
</dbReference>
<evidence type="ECO:0000256" key="6">
    <source>
        <dbReference type="ARBA" id="ARBA00022970"/>
    </source>
</evidence>
<dbReference type="STRING" id="981085.W9RQJ6"/>
<accession>W9RQJ6</accession>
<comment type="subcellular location">
    <subcellularLocation>
        <location evidence="1">Endomembrane system</location>
        <topology evidence="1">Multi-pass membrane protein</topology>
    </subcellularLocation>
</comment>
<evidence type="ECO:0000259" key="12">
    <source>
        <dbReference type="Pfam" id="PF01490"/>
    </source>
</evidence>
<feature type="transmembrane region" description="Helical" evidence="11">
    <location>
        <begin position="252"/>
        <end position="273"/>
    </location>
</feature>
<feature type="transmembrane region" description="Helical" evidence="11">
    <location>
        <begin position="491"/>
        <end position="515"/>
    </location>
</feature>
<reference evidence="14" key="1">
    <citation type="submission" date="2013-01" db="EMBL/GenBank/DDBJ databases">
        <title>Draft Genome Sequence of a Mulberry Tree, Morus notabilis C.K. Schneid.</title>
        <authorList>
            <person name="He N."/>
            <person name="Zhao S."/>
        </authorList>
    </citation>
    <scope>NUCLEOTIDE SEQUENCE</scope>
</reference>
<protein>
    <recommendedName>
        <fullName evidence="12">Amino acid transporter transmembrane domain-containing protein</fullName>
    </recommendedName>
</protein>
<gene>
    <name evidence="13" type="ORF">L484_011674</name>
</gene>
<dbReference type="PANTHER" id="PTHR48017">
    <property type="entry name" value="OS05G0424000 PROTEIN-RELATED"/>
    <property type="match status" value="1"/>
</dbReference>
<dbReference type="Proteomes" id="UP000030645">
    <property type="component" value="Unassembled WGS sequence"/>
</dbReference>
<evidence type="ECO:0000256" key="9">
    <source>
        <dbReference type="ARBA" id="ARBA00023294"/>
    </source>
</evidence>
<evidence type="ECO:0000256" key="7">
    <source>
        <dbReference type="ARBA" id="ARBA00022989"/>
    </source>
</evidence>
<evidence type="ECO:0000256" key="5">
    <source>
        <dbReference type="ARBA" id="ARBA00022847"/>
    </source>
</evidence>
<keyword evidence="7 11" id="KW-1133">Transmembrane helix</keyword>
<evidence type="ECO:0000256" key="3">
    <source>
        <dbReference type="ARBA" id="ARBA00022448"/>
    </source>
</evidence>
<comment type="function">
    <text evidence="10">Carrier protein involved in proton-driven auxin influx. Mediates the formation of auxin gradient from developing leaves (site of auxin biosynthesis) to tips by contributing to the loading of auxin in vascular tissues and facilitating acropetal (base to tip) auxin transport within inner tissues of the root apex, and basipetal (tip to base) auxin transport within outer tissues of the root apex. May be involved in lateral roots and nodules formation.</text>
</comment>
<evidence type="ECO:0000313" key="13">
    <source>
        <dbReference type="EMBL" id="EXB88244.1"/>
    </source>
</evidence>
<evidence type="ECO:0000256" key="1">
    <source>
        <dbReference type="ARBA" id="ARBA00004127"/>
    </source>
</evidence>
<feature type="transmembrane region" description="Helical" evidence="11">
    <location>
        <begin position="133"/>
        <end position="155"/>
    </location>
</feature>
<dbReference type="GO" id="GO:0006865">
    <property type="term" value="P:amino acid transport"/>
    <property type="evidence" value="ECO:0007669"/>
    <property type="project" value="UniProtKB-KW"/>
</dbReference>
<dbReference type="OrthoDB" id="40134at2759"/>
<dbReference type="eggNOG" id="KOG1303">
    <property type="taxonomic scope" value="Eukaryota"/>
</dbReference>
<keyword evidence="4 11" id="KW-0812">Transmembrane</keyword>
<dbReference type="KEGG" id="mnt:21394921"/>